<evidence type="ECO:0000313" key="2">
    <source>
        <dbReference type="Proteomes" id="UP000567067"/>
    </source>
</evidence>
<accession>A0A7W3SWQ8</accession>
<name>A0A7W3SWQ8_9BACL</name>
<dbReference type="Proteomes" id="UP000567067">
    <property type="component" value="Unassembled WGS sequence"/>
</dbReference>
<dbReference type="EMBL" id="JACJIP010000033">
    <property type="protein sequence ID" value="MBA9087639.1"/>
    <property type="molecule type" value="Genomic_DNA"/>
</dbReference>
<protein>
    <submittedName>
        <fullName evidence="1">Uncharacterized protein</fullName>
    </submittedName>
</protein>
<sequence>MTKNQNKKLSAAGLKSLESGLNELKTIFVYDSQFAVKISSVFRESMIENVLSAYVSILNELKEHEEGDEVLIRGSLGIFNTLVLREFTDLPIPKSNDLNRLITVTNTLLDTGIMKEVYDAISPQQLFKIEEKLKSVQSNFDQVMKTIK</sequence>
<evidence type="ECO:0000313" key="1">
    <source>
        <dbReference type="EMBL" id="MBA9087639.1"/>
    </source>
</evidence>
<gene>
    <name evidence="1" type="ORF">FHR92_004124</name>
</gene>
<keyword evidence="2" id="KW-1185">Reference proteome</keyword>
<proteinExistence type="predicted"/>
<dbReference type="AlphaFoldDB" id="A0A7W3SWQ8"/>
<dbReference type="RefSeq" id="WP_182538662.1">
    <property type="nucleotide sequence ID" value="NZ_JACJIP010000033.1"/>
</dbReference>
<organism evidence="1 2">
    <name type="scientific">Fontibacillus solani</name>
    <dbReference type="NCBI Taxonomy" id="1572857"/>
    <lineage>
        <taxon>Bacteria</taxon>
        <taxon>Bacillati</taxon>
        <taxon>Bacillota</taxon>
        <taxon>Bacilli</taxon>
        <taxon>Bacillales</taxon>
        <taxon>Paenibacillaceae</taxon>
        <taxon>Fontibacillus</taxon>
    </lineage>
</organism>
<reference evidence="1 2" key="1">
    <citation type="submission" date="2020-08" db="EMBL/GenBank/DDBJ databases">
        <title>Genomic Encyclopedia of Type Strains, Phase III (KMG-III): the genomes of soil and plant-associated and newly described type strains.</title>
        <authorList>
            <person name="Whitman W."/>
        </authorList>
    </citation>
    <scope>NUCLEOTIDE SEQUENCE [LARGE SCALE GENOMIC DNA]</scope>
    <source>
        <strain evidence="1 2">CECT 8693</strain>
    </source>
</reference>
<comment type="caution">
    <text evidence="1">The sequence shown here is derived from an EMBL/GenBank/DDBJ whole genome shotgun (WGS) entry which is preliminary data.</text>
</comment>